<dbReference type="PROSITE" id="PS00678">
    <property type="entry name" value="WD_REPEATS_1"/>
    <property type="match status" value="4"/>
</dbReference>
<dbReference type="OrthoDB" id="674604at2759"/>
<dbReference type="Gene3D" id="2.130.10.10">
    <property type="entry name" value="YVTN repeat-like/Quinoprotein amine dehydrogenase"/>
    <property type="match status" value="2"/>
</dbReference>
<keyword evidence="9" id="KW-1185">Reference proteome</keyword>
<dbReference type="InterPro" id="IPR001680">
    <property type="entry name" value="WD40_rpt"/>
</dbReference>
<comment type="caution">
    <text evidence="8">The sequence shown here is derived from an EMBL/GenBank/DDBJ whole genome shotgun (WGS) entry which is preliminary data.</text>
</comment>
<feature type="repeat" description="WD" evidence="6">
    <location>
        <begin position="355"/>
        <end position="402"/>
    </location>
</feature>
<keyword evidence="4" id="KW-0863">Zinc-finger</keyword>
<dbReference type="PANTHER" id="PTHR22847:SF637">
    <property type="entry name" value="WD REPEAT DOMAIN 5B"/>
    <property type="match status" value="1"/>
</dbReference>
<dbReference type="InterPro" id="IPR019775">
    <property type="entry name" value="WD40_repeat_CS"/>
</dbReference>
<evidence type="ECO:0000256" key="6">
    <source>
        <dbReference type="PROSITE-ProRule" id="PRU00221"/>
    </source>
</evidence>
<dbReference type="EMBL" id="ASPP01004767">
    <property type="protein sequence ID" value="ETO31689.1"/>
    <property type="molecule type" value="Genomic_DNA"/>
</dbReference>
<evidence type="ECO:0000256" key="2">
    <source>
        <dbReference type="ARBA" id="ARBA00022723"/>
    </source>
</evidence>
<dbReference type="Pfam" id="PF02176">
    <property type="entry name" value="zf-TRAF"/>
    <property type="match status" value="1"/>
</dbReference>
<dbReference type="CDD" id="cd00200">
    <property type="entry name" value="WD40"/>
    <property type="match status" value="1"/>
</dbReference>
<dbReference type="Pfam" id="PF00400">
    <property type="entry name" value="WD40"/>
    <property type="match status" value="6"/>
</dbReference>
<keyword evidence="1 6" id="KW-0853">WD repeat</keyword>
<dbReference type="InterPro" id="IPR015943">
    <property type="entry name" value="WD40/YVTN_repeat-like_dom_sf"/>
</dbReference>
<keyword evidence="3" id="KW-0677">Repeat</keyword>
<protein>
    <submittedName>
        <fullName evidence="8">WD-40 repeat protein</fullName>
    </submittedName>
</protein>
<dbReference type="PANTHER" id="PTHR22847">
    <property type="entry name" value="WD40 REPEAT PROTEIN"/>
    <property type="match status" value="1"/>
</dbReference>
<dbReference type="Gene3D" id="3.30.40.10">
    <property type="entry name" value="Zinc/RING finger domain, C3HC4 (zinc finger)"/>
    <property type="match status" value="1"/>
</dbReference>
<feature type="repeat" description="WD" evidence="6">
    <location>
        <begin position="507"/>
        <end position="554"/>
    </location>
</feature>
<evidence type="ECO:0000313" key="8">
    <source>
        <dbReference type="EMBL" id="ETO31689.1"/>
    </source>
</evidence>
<dbReference type="InterPro" id="IPR013083">
    <property type="entry name" value="Znf_RING/FYVE/PHD"/>
</dbReference>
<feature type="repeat" description="WD" evidence="6">
    <location>
        <begin position="555"/>
        <end position="598"/>
    </location>
</feature>
<evidence type="ECO:0000313" key="9">
    <source>
        <dbReference type="Proteomes" id="UP000023152"/>
    </source>
</evidence>
<sequence length="639" mass="74315">MLRLGPENNTETRDRELVPSLRHSCYNINWILQLNDSNKINDLICLICKQVANNPIEINCPQHASLDASLIVGEECLKQFFKSAPNSCPVQSHDNCECSKSKFAQLLISELEIMCPLQFQRDFQPHMQNIECSFEGKVKDLNNHLDNDCPLASVDCWFKPFGCDHSCLRYHLQEHLISNMKMHFDLVTKSFNVLKQTFLSLQKEVVSLQSQNKQLKFEMELKKKSNEDNLTTLKENSQKYFVYIKYIEKKKNKQRKIFAELKQLKDNKKGKQKADNNQILEKEIETEKKAEQESIQSLFCLFDSAKVIKTLNEHTEAVHSIDYSIFNQNRYICSGSCDKTIRIWDLETFKQMKKLDGHSDKVYSVKFSSYHYYNNKLPILCSASADKTIRFWDYQVNNQIRTLNGHTDSVRSIQFSSFNNGRYLCSGSWDNTVHLWDIETYSSLHVFQGHTHRVTHVEFSQLSSRSDNNKCNSFGVIGGNGYTICSGSYDNTIHIWDIEKCKKIVVLKGHKDVVRCVKYEPHGLRIDSRNTILSGSDDKTVRLWDIRDVKEVQILKGHTNYVTCVEYLPFENINTICSGSFDNTIRFWDIRINKQLYEIQGDDHDNGIYCFQFFSLQNKTKNKDILCYGSANGRIRMWG</sequence>
<dbReference type="AlphaFoldDB" id="X6P0T3"/>
<organism evidence="8 9">
    <name type="scientific">Reticulomyxa filosa</name>
    <dbReference type="NCBI Taxonomy" id="46433"/>
    <lineage>
        <taxon>Eukaryota</taxon>
        <taxon>Sar</taxon>
        <taxon>Rhizaria</taxon>
        <taxon>Retaria</taxon>
        <taxon>Foraminifera</taxon>
        <taxon>Monothalamids</taxon>
        <taxon>Reticulomyxidae</taxon>
        <taxon>Reticulomyxa</taxon>
    </lineage>
</organism>
<dbReference type="PROSITE" id="PS50082">
    <property type="entry name" value="WD_REPEATS_2"/>
    <property type="match status" value="6"/>
</dbReference>
<evidence type="ECO:0000256" key="5">
    <source>
        <dbReference type="ARBA" id="ARBA00022833"/>
    </source>
</evidence>
<feature type="repeat" description="WD" evidence="6">
    <location>
        <begin position="480"/>
        <end position="506"/>
    </location>
</feature>
<evidence type="ECO:0000256" key="3">
    <source>
        <dbReference type="ARBA" id="ARBA00022737"/>
    </source>
</evidence>
<reference evidence="8 9" key="1">
    <citation type="journal article" date="2013" name="Curr. Biol.">
        <title>The Genome of the Foraminiferan Reticulomyxa filosa.</title>
        <authorList>
            <person name="Glockner G."/>
            <person name="Hulsmann N."/>
            <person name="Schleicher M."/>
            <person name="Noegel A.A."/>
            <person name="Eichinger L."/>
            <person name="Gallinger C."/>
            <person name="Pawlowski J."/>
            <person name="Sierra R."/>
            <person name="Euteneuer U."/>
            <person name="Pillet L."/>
            <person name="Moustafa A."/>
            <person name="Platzer M."/>
            <person name="Groth M."/>
            <person name="Szafranski K."/>
            <person name="Schliwa M."/>
        </authorList>
    </citation>
    <scope>NUCLEOTIDE SEQUENCE [LARGE SCALE GENOMIC DNA]</scope>
</reference>
<dbReference type="SUPFAM" id="SSF50978">
    <property type="entry name" value="WD40 repeat-like"/>
    <property type="match status" value="1"/>
</dbReference>
<keyword evidence="2" id="KW-0479">Metal-binding</keyword>
<feature type="domain" description="TRAF-type" evidence="7">
    <location>
        <begin position="126"/>
        <end position="175"/>
    </location>
</feature>
<dbReference type="SUPFAM" id="SSF49599">
    <property type="entry name" value="TRAF domain-like"/>
    <property type="match status" value="1"/>
</dbReference>
<evidence type="ECO:0000256" key="1">
    <source>
        <dbReference type="ARBA" id="ARBA00022574"/>
    </source>
</evidence>
<dbReference type="GO" id="GO:1990234">
    <property type="term" value="C:transferase complex"/>
    <property type="evidence" value="ECO:0007669"/>
    <property type="project" value="UniProtKB-ARBA"/>
</dbReference>
<accession>X6P0T3</accession>
<dbReference type="InterPro" id="IPR001293">
    <property type="entry name" value="Znf_TRAF"/>
</dbReference>
<keyword evidence="5" id="KW-0862">Zinc</keyword>
<name>X6P0T3_RETFI</name>
<dbReference type="GO" id="GO:0008270">
    <property type="term" value="F:zinc ion binding"/>
    <property type="evidence" value="ECO:0007669"/>
    <property type="project" value="UniProtKB-KW"/>
</dbReference>
<dbReference type="Proteomes" id="UP000023152">
    <property type="component" value="Unassembled WGS sequence"/>
</dbReference>
<dbReference type="PRINTS" id="PR00320">
    <property type="entry name" value="GPROTEINBRPT"/>
</dbReference>
<gene>
    <name evidence="8" type="ORF">RFI_05432</name>
</gene>
<dbReference type="InterPro" id="IPR036322">
    <property type="entry name" value="WD40_repeat_dom_sf"/>
</dbReference>
<feature type="repeat" description="WD" evidence="6">
    <location>
        <begin position="311"/>
        <end position="354"/>
    </location>
</feature>
<dbReference type="SMART" id="SM00320">
    <property type="entry name" value="WD40"/>
    <property type="match status" value="7"/>
</dbReference>
<dbReference type="InterPro" id="IPR020472">
    <property type="entry name" value="WD40_PAC1"/>
</dbReference>
<evidence type="ECO:0000256" key="4">
    <source>
        <dbReference type="ARBA" id="ARBA00022771"/>
    </source>
</evidence>
<dbReference type="PROSITE" id="PS50294">
    <property type="entry name" value="WD_REPEATS_REGION"/>
    <property type="match status" value="5"/>
</dbReference>
<proteinExistence type="predicted"/>
<evidence type="ECO:0000259" key="7">
    <source>
        <dbReference type="Pfam" id="PF02176"/>
    </source>
</evidence>
<feature type="repeat" description="WD" evidence="6">
    <location>
        <begin position="403"/>
        <end position="446"/>
    </location>
</feature>